<evidence type="ECO:0000256" key="4">
    <source>
        <dbReference type="ARBA" id="ARBA00022801"/>
    </source>
</evidence>
<evidence type="ECO:0000259" key="8">
    <source>
        <dbReference type="Pfam" id="PF02838"/>
    </source>
</evidence>
<keyword evidence="10" id="KW-1185">Reference proteome</keyword>
<comment type="catalytic activity">
    <reaction evidence="1">
        <text>Hydrolysis of terminal non-reducing N-acetyl-D-hexosamine residues in N-acetyl-beta-D-hexosaminides.</text>
        <dbReference type="EC" id="3.2.1.52"/>
    </reaction>
</comment>
<dbReference type="CDD" id="cd06563">
    <property type="entry name" value="GH20_chitobiase-like"/>
    <property type="match status" value="1"/>
</dbReference>
<dbReference type="InterPro" id="IPR015883">
    <property type="entry name" value="Glyco_hydro_20_cat"/>
</dbReference>
<gene>
    <name evidence="9" type="ORF">HW115_15005</name>
</gene>
<evidence type="ECO:0000256" key="1">
    <source>
        <dbReference type="ARBA" id="ARBA00001231"/>
    </source>
</evidence>
<evidence type="ECO:0000256" key="5">
    <source>
        <dbReference type="ARBA" id="ARBA00023295"/>
    </source>
</evidence>
<evidence type="ECO:0000313" key="9">
    <source>
        <dbReference type="EMBL" id="NWK56931.1"/>
    </source>
</evidence>
<dbReference type="Pfam" id="PF02838">
    <property type="entry name" value="Glyco_hydro_20b"/>
    <property type="match status" value="1"/>
</dbReference>
<dbReference type="SUPFAM" id="SSF55545">
    <property type="entry name" value="beta-N-acetylhexosaminidase-like domain"/>
    <property type="match status" value="1"/>
</dbReference>
<sequence length="664" mass="74298">MNTIQAVILGTAISTCAYAQELPIIPKPVQSKVTDASFAISKETAIRYDAKLSGEAELLASALKKTTGAKPKLVKEELKIMLPSEIYLDLSDKKEPKEGYQLTVTPKQIKITGNDAAGAFYGVQSLLQIINEDKTVPGCNISDQPRFGWRGMHLDVGRHMFAPEDIKKFIDWLAIHKLNTFHWHLTEDQGWRVEIKKYPKLTTVGAYRASTPPYGNRGGSDGKRYGGFYTQEQIKEIVAYAKQRHITIVPEIDMPGHMAAAIAAYPELGNDDIPNYNPEVKCHWGVHPYVLAPKEETFQWVDDVLTEICELFPSSYIHIGGDEAPKGQWKQSKFAQSVIKREGLKDEHELQSYFIKRVEKMLENKGRKLIGWDEIREGGLSPNATMMLWRGWGHAVASINEGHDVVMAPGSHTYFDHYQHTPAAILSQGPEYEAIGGHRTIESVYSFNPIPKEFQGKEKAKHVLGCQAQLWTEYMKTWDKVEYRAFPRIAALAEVAWSPQESRNFEDFMKRLKPMMARYKKAGVNAFDVFNPPVIKAKNGMKAETSLPTHGGNDKIFAIDGNLKTRFWSSKPPKKGDHFTVTFPKATSSTAKVKVLTGETDGGKDHLENGELEAKGSNNEWKSLGAFKGGMFNGTLPKGSTALRIKATGNQGTWLIIREVEISK</sequence>
<dbReference type="SMR" id="A0A851GM71"/>
<dbReference type="AlphaFoldDB" id="A0A851GM71"/>
<dbReference type="RefSeq" id="WP_178933769.1">
    <property type="nucleotide sequence ID" value="NZ_JACBAZ010000007.1"/>
</dbReference>
<name>A0A851GM71_9BACT</name>
<dbReference type="Proteomes" id="UP000557872">
    <property type="component" value="Unassembled WGS sequence"/>
</dbReference>
<feature type="active site" description="Proton donor" evidence="6">
    <location>
        <position position="323"/>
    </location>
</feature>
<dbReference type="InterPro" id="IPR015882">
    <property type="entry name" value="HEX_bac_N"/>
</dbReference>
<protein>
    <recommendedName>
        <fullName evidence="3">beta-N-acetylhexosaminidase</fullName>
        <ecNumber evidence="3">3.2.1.52</ecNumber>
    </recommendedName>
</protein>
<evidence type="ECO:0000256" key="3">
    <source>
        <dbReference type="ARBA" id="ARBA00012663"/>
    </source>
</evidence>
<feature type="domain" description="Beta-hexosaminidase bacterial type N-terminal" evidence="8">
    <location>
        <begin position="23"/>
        <end position="144"/>
    </location>
</feature>
<proteinExistence type="inferred from homology"/>
<dbReference type="SUPFAM" id="SSF51445">
    <property type="entry name" value="(Trans)glycosidases"/>
    <property type="match status" value="1"/>
</dbReference>
<evidence type="ECO:0000313" key="10">
    <source>
        <dbReference type="Proteomes" id="UP000557872"/>
    </source>
</evidence>
<dbReference type="Pfam" id="PF00728">
    <property type="entry name" value="Glyco_hydro_20"/>
    <property type="match status" value="1"/>
</dbReference>
<evidence type="ECO:0000256" key="6">
    <source>
        <dbReference type="PIRSR" id="PIRSR625705-1"/>
    </source>
</evidence>
<comment type="caution">
    <text evidence="9">The sequence shown here is derived from an EMBL/GenBank/DDBJ whole genome shotgun (WGS) entry which is preliminary data.</text>
</comment>
<dbReference type="PANTHER" id="PTHR22600:SF57">
    <property type="entry name" value="BETA-N-ACETYLHEXOSAMINIDASE"/>
    <property type="match status" value="1"/>
</dbReference>
<dbReference type="Gene3D" id="2.60.120.260">
    <property type="entry name" value="Galactose-binding domain-like"/>
    <property type="match status" value="1"/>
</dbReference>
<dbReference type="InterPro" id="IPR029018">
    <property type="entry name" value="Hex-like_dom2"/>
</dbReference>
<evidence type="ECO:0000256" key="2">
    <source>
        <dbReference type="ARBA" id="ARBA00006285"/>
    </source>
</evidence>
<keyword evidence="4 9" id="KW-0378">Hydrolase</keyword>
<dbReference type="InterPro" id="IPR025705">
    <property type="entry name" value="Beta_hexosaminidase_sua/sub"/>
</dbReference>
<dbReference type="Gene3D" id="3.30.379.10">
    <property type="entry name" value="Chitobiase/beta-hexosaminidase domain 2-like"/>
    <property type="match status" value="1"/>
</dbReference>
<comment type="similarity">
    <text evidence="2">Belongs to the glycosyl hydrolase 20 family.</text>
</comment>
<dbReference type="GO" id="GO:0004563">
    <property type="term" value="F:beta-N-acetylhexosaminidase activity"/>
    <property type="evidence" value="ECO:0007669"/>
    <property type="project" value="UniProtKB-EC"/>
</dbReference>
<dbReference type="Gene3D" id="3.20.20.80">
    <property type="entry name" value="Glycosidases"/>
    <property type="match status" value="1"/>
</dbReference>
<evidence type="ECO:0000259" key="7">
    <source>
        <dbReference type="Pfam" id="PF00728"/>
    </source>
</evidence>
<accession>A0A851GM71</accession>
<organism evidence="9 10">
    <name type="scientific">Oceaniferula marina</name>
    <dbReference type="NCBI Taxonomy" id="2748318"/>
    <lineage>
        <taxon>Bacteria</taxon>
        <taxon>Pseudomonadati</taxon>
        <taxon>Verrucomicrobiota</taxon>
        <taxon>Verrucomicrobiia</taxon>
        <taxon>Verrucomicrobiales</taxon>
        <taxon>Verrucomicrobiaceae</taxon>
        <taxon>Oceaniferula</taxon>
    </lineage>
</organism>
<dbReference type="GO" id="GO:0005975">
    <property type="term" value="P:carbohydrate metabolic process"/>
    <property type="evidence" value="ECO:0007669"/>
    <property type="project" value="InterPro"/>
</dbReference>
<dbReference type="EMBL" id="JACBAZ010000007">
    <property type="protein sequence ID" value="NWK56931.1"/>
    <property type="molecule type" value="Genomic_DNA"/>
</dbReference>
<dbReference type="InterPro" id="IPR017853">
    <property type="entry name" value="GH"/>
</dbReference>
<dbReference type="PRINTS" id="PR00738">
    <property type="entry name" value="GLHYDRLASE20"/>
</dbReference>
<dbReference type="GO" id="GO:0030203">
    <property type="term" value="P:glycosaminoglycan metabolic process"/>
    <property type="evidence" value="ECO:0007669"/>
    <property type="project" value="TreeGrafter"/>
</dbReference>
<dbReference type="EC" id="3.2.1.52" evidence="3"/>
<dbReference type="SUPFAM" id="SSF49785">
    <property type="entry name" value="Galactose-binding domain-like"/>
    <property type="match status" value="1"/>
</dbReference>
<dbReference type="PANTHER" id="PTHR22600">
    <property type="entry name" value="BETA-HEXOSAMINIDASE"/>
    <property type="match status" value="1"/>
</dbReference>
<keyword evidence="5" id="KW-0326">Glycosidase</keyword>
<dbReference type="GO" id="GO:0016020">
    <property type="term" value="C:membrane"/>
    <property type="evidence" value="ECO:0007669"/>
    <property type="project" value="TreeGrafter"/>
</dbReference>
<dbReference type="InterPro" id="IPR008979">
    <property type="entry name" value="Galactose-bd-like_sf"/>
</dbReference>
<feature type="domain" description="Glycoside hydrolase family 20 catalytic" evidence="7">
    <location>
        <begin position="147"/>
        <end position="499"/>
    </location>
</feature>
<reference evidence="9 10" key="1">
    <citation type="submission" date="2020-07" db="EMBL/GenBank/DDBJ databases">
        <title>Roseicoccus Jingziensis gen. nov., sp. nov., isolated from coastal seawater.</title>
        <authorList>
            <person name="Feng X."/>
        </authorList>
    </citation>
    <scope>NUCLEOTIDE SEQUENCE [LARGE SCALE GENOMIC DNA]</scope>
    <source>
        <strain evidence="9 10">N1E253</strain>
    </source>
</reference>